<dbReference type="SMART" id="SM00271">
    <property type="entry name" value="DnaJ"/>
    <property type="match status" value="1"/>
</dbReference>
<evidence type="ECO:0000313" key="4">
    <source>
        <dbReference type="Proteomes" id="UP000799437"/>
    </source>
</evidence>
<keyword evidence="4" id="KW-1185">Reference proteome</keyword>
<evidence type="ECO:0000313" key="3">
    <source>
        <dbReference type="EMBL" id="KAF2753986.1"/>
    </source>
</evidence>
<proteinExistence type="predicted"/>
<protein>
    <submittedName>
        <fullName evidence="3">Chaperone protein dnaJ 6</fullName>
    </submittedName>
</protein>
<dbReference type="PROSITE" id="PS00636">
    <property type="entry name" value="DNAJ_1"/>
    <property type="match status" value="1"/>
</dbReference>
<organism evidence="3 4">
    <name type="scientific">Pseudovirgaria hyperparasitica</name>
    <dbReference type="NCBI Taxonomy" id="470096"/>
    <lineage>
        <taxon>Eukaryota</taxon>
        <taxon>Fungi</taxon>
        <taxon>Dikarya</taxon>
        <taxon>Ascomycota</taxon>
        <taxon>Pezizomycotina</taxon>
        <taxon>Dothideomycetes</taxon>
        <taxon>Dothideomycetes incertae sedis</taxon>
        <taxon>Acrospermales</taxon>
        <taxon>Acrospermaceae</taxon>
        <taxon>Pseudovirgaria</taxon>
    </lineage>
</organism>
<dbReference type="Pfam" id="PF23302">
    <property type="entry name" value="HTH_DNAJC9"/>
    <property type="match status" value="1"/>
</dbReference>
<dbReference type="OrthoDB" id="110024at2759"/>
<dbReference type="PRINTS" id="PR00625">
    <property type="entry name" value="JDOMAIN"/>
</dbReference>
<dbReference type="RefSeq" id="XP_033596437.1">
    <property type="nucleotide sequence ID" value="XM_033741465.1"/>
</dbReference>
<feature type="region of interest" description="Disordered" evidence="1">
    <location>
        <begin position="215"/>
        <end position="290"/>
    </location>
</feature>
<accession>A0A6A6VW15</accession>
<dbReference type="EMBL" id="ML996582">
    <property type="protein sequence ID" value="KAF2753986.1"/>
    <property type="molecule type" value="Genomic_DNA"/>
</dbReference>
<dbReference type="InterPro" id="IPR018253">
    <property type="entry name" value="DnaJ_domain_CS"/>
</dbReference>
<feature type="region of interest" description="Disordered" evidence="1">
    <location>
        <begin position="173"/>
        <end position="200"/>
    </location>
</feature>
<dbReference type="GO" id="GO:0005737">
    <property type="term" value="C:cytoplasm"/>
    <property type="evidence" value="ECO:0007669"/>
    <property type="project" value="TreeGrafter"/>
</dbReference>
<dbReference type="InterPro" id="IPR036869">
    <property type="entry name" value="J_dom_sf"/>
</dbReference>
<dbReference type="GO" id="GO:0005634">
    <property type="term" value="C:nucleus"/>
    <property type="evidence" value="ECO:0007669"/>
    <property type="project" value="TreeGrafter"/>
</dbReference>
<dbReference type="PROSITE" id="PS50076">
    <property type="entry name" value="DNAJ_2"/>
    <property type="match status" value="1"/>
</dbReference>
<dbReference type="InterPro" id="IPR001623">
    <property type="entry name" value="DnaJ_domain"/>
</dbReference>
<dbReference type="GO" id="GO:0031072">
    <property type="term" value="F:heat shock protein binding"/>
    <property type="evidence" value="ECO:0007669"/>
    <property type="project" value="TreeGrafter"/>
</dbReference>
<name>A0A6A6VW15_9PEZI</name>
<feature type="compositionally biased region" description="Basic and acidic residues" evidence="1">
    <location>
        <begin position="175"/>
        <end position="185"/>
    </location>
</feature>
<sequence length="290" mass="32886">DDEELLEDPPNSINPYEVLGIEKAATADQIKSAYRKSALIHHPDKAQPENKEAAHKKFQEIAFAYAILSDERRRKRYDITGRTEESLDLDDDGFNWMDFYKAEFEDVVTGDAIEKFKKEYKGSDEERQALFNAYEEYEGDLNQIYSVIMLSDPLEDEPRFKKWLDEAIKSGQLPDHPKYTKETAKSRKQRMNQAKSEGKEAMEYAKELGVADKLFGSGSKKPGGKGSEDALAALIQQRQKSRAGNFLADLEARYAPKPKGSKKRATPCTDEPPEEAFQRNATKSKESKAA</sequence>
<dbReference type="InterPro" id="IPR056453">
    <property type="entry name" value="HTH_DNAJC9"/>
</dbReference>
<gene>
    <name evidence="3" type="ORF">EJ05DRAFT_420840</name>
</gene>
<dbReference type="Pfam" id="PF00226">
    <property type="entry name" value="DnaJ"/>
    <property type="match status" value="1"/>
</dbReference>
<dbReference type="CDD" id="cd06257">
    <property type="entry name" value="DnaJ"/>
    <property type="match status" value="1"/>
</dbReference>
<evidence type="ECO:0000256" key="1">
    <source>
        <dbReference type="SAM" id="MobiDB-lite"/>
    </source>
</evidence>
<dbReference type="GeneID" id="54482519"/>
<evidence type="ECO:0000259" key="2">
    <source>
        <dbReference type="PROSITE" id="PS50076"/>
    </source>
</evidence>
<dbReference type="SUPFAM" id="SSF46565">
    <property type="entry name" value="Chaperone J-domain"/>
    <property type="match status" value="1"/>
</dbReference>
<feature type="non-terminal residue" evidence="3">
    <location>
        <position position="290"/>
    </location>
</feature>
<dbReference type="PANTHER" id="PTHR44144">
    <property type="entry name" value="DNAJ HOMOLOG SUBFAMILY C MEMBER 9"/>
    <property type="match status" value="1"/>
</dbReference>
<dbReference type="Gene3D" id="1.10.287.110">
    <property type="entry name" value="DnaJ domain"/>
    <property type="match status" value="1"/>
</dbReference>
<dbReference type="InterPro" id="IPR052594">
    <property type="entry name" value="J_domain-containing_protein"/>
</dbReference>
<dbReference type="Proteomes" id="UP000799437">
    <property type="component" value="Unassembled WGS sequence"/>
</dbReference>
<dbReference type="AlphaFoldDB" id="A0A6A6VW15"/>
<feature type="domain" description="J" evidence="2">
    <location>
        <begin position="14"/>
        <end position="81"/>
    </location>
</feature>
<dbReference type="PANTHER" id="PTHR44144:SF1">
    <property type="entry name" value="DNAJ HOMOLOG SUBFAMILY C MEMBER 9"/>
    <property type="match status" value="1"/>
</dbReference>
<dbReference type="FunFam" id="1.10.287.110:FF:000110">
    <property type="entry name" value="DnaJ domain protein (AFU_orthologue AFUA_2G13210)"/>
    <property type="match status" value="1"/>
</dbReference>
<reference evidence="3" key="1">
    <citation type="journal article" date="2020" name="Stud. Mycol.">
        <title>101 Dothideomycetes genomes: a test case for predicting lifestyles and emergence of pathogens.</title>
        <authorList>
            <person name="Haridas S."/>
            <person name="Albert R."/>
            <person name="Binder M."/>
            <person name="Bloem J."/>
            <person name="Labutti K."/>
            <person name="Salamov A."/>
            <person name="Andreopoulos B."/>
            <person name="Baker S."/>
            <person name="Barry K."/>
            <person name="Bills G."/>
            <person name="Bluhm B."/>
            <person name="Cannon C."/>
            <person name="Castanera R."/>
            <person name="Culley D."/>
            <person name="Daum C."/>
            <person name="Ezra D."/>
            <person name="Gonzalez J."/>
            <person name="Henrissat B."/>
            <person name="Kuo A."/>
            <person name="Liang C."/>
            <person name="Lipzen A."/>
            <person name="Lutzoni F."/>
            <person name="Magnuson J."/>
            <person name="Mondo S."/>
            <person name="Nolan M."/>
            <person name="Ohm R."/>
            <person name="Pangilinan J."/>
            <person name="Park H.-J."/>
            <person name="Ramirez L."/>
            <person name="Alfaro M."/>
            <person name="Sun H."/>
            <person name="Tritt A."/>
            <person name="Yoshinaga Y."/>
            <person name="Zwiers L.-H."/>
            <person name="Turgeon B."/>
            <person name="Goodwin S."/>
            <person name="Spatafora J."/>
            <person name="Crous P."/>
            <person name="Grigoriev I."/>
        </authorList>
    </citation>
    <scope>NUCLEOTIDE SEQUENCE</scope>
    <source>
        <strain evidence="3">CBS 121739</strain>
    </source>
</reference>
<feature type="non-terminal residue" evidence="3">
    <location>
        <position position="1"/>
    </location>
</feature>